<organism evidence="1 2">
    <name type="scientific">Pantoea vagans</name>
    <dbReference type="NCBI Taxonomy" id="470934"/>
    <lineage>
        <taxon>Bacteria</taxon>
        <taxon>Pseudomonadati</taxon>
        <taxon>Pseudomonadota</taxon>
        <taxon>Gammaproteobacteria</taxon>
        <taxon>Enterobacterales</taxon>
        <taxon>Erwiniaceae</taxon>
        <taxon>Pantoea</taxon>
    </lineage>
</organism>
<evidence type="ECO:0008006" key="3">
    <source>
        <dbReference type="Google" id="ProtNLM"/>
    </source>
</evidence>
<proteinExistence type="predicted"/>
<name>A0AAN1TWE6_9GAMM</name>
<dbReference type="AlphaFoldDB" id="A0AAN1TWE6"/>
<dbReference type="InterPro" id="IPR017946">
    <property type="entry name" value="PLC-like_Pdiesterase_TIM-brl"/>
</dbReference>
<evidence type="ECO:0000313" key="2">
    <source>
        <dbReference type="Proteomes" id="UP000241538"/>
    </source>
</evidence>
<dbReference type="GO" id="GO:0008081">
    <property type="term" value="F:phosphoric diester hydrolase activity"/>
    <property type="evidence" value="ECO:0007669"/>
    <property type="project" value="InterPro"/>
</dbReference>
<gene>
    <name evidence="1" type="ORF">C9381_14975</name>
</gene>
<dbReference type="GO" id="GO:0006629">
    <property type="term" value="P:lipid metabolic process"/>
    <property type="evidence" value="ECO:0007669"/>
    <property type="project" value="InterPro"/>
</dbReference>
<evidence type="ECO:0000313" key="1">
    <source>
        <dbReference type="EMBL" id="AVV38420.1"/>
    </source>
</evidence>
<reference evidence="1 2" key="1">
    <citation type="journal article" date="2018" name="Int J Genomics">
        <title>Comparative Genomics Analysis of Plasmid pPV989-94 from a Clinical Isolate of Pantoea vagans PV989.</title>
        <authorList>
            <person name="Xu L."/>
            <person name="Yin M."/>
            <person name="Zhu T."/>
            <person name="Lu J."/>
            <person name="Bao Q."/>
        </authorList>
    </citation>
    <scope>NUCLEOTIDE SEQUENCE [LARGE SCALE GENOMIC DNA]</scope>
    <source>
        <strain evidence="1 2">PV989</strain>
    </source>
</reference>
<dbReference type="RefSeq" id="WP_107319925.1">
    <property type="nucleotide sequence ID" value="NZ_CP028349.1"/>
</dbReference>
<dbReference type="EMBL" id="CP028349">
    <property type="protein sequence ID" value="AVV38420.1"/>
    <property type="molecule type" value="Genomic_DNA"/>
</dbReference>
<accession>A0AAN1TWE6</accession>
<dbReference type="Proteomes" id="UP000241538">
    <property type="component" value="Chromosome"/>
</dbReference>
<sequence length="213" mass="24831">MIVISHRGYWKSLQEKNTEAAFIRSFQLDLGTETDLRDFNGEIVISHDIPDASCMTFKHMLELYKTHTSTNPPLALNVKADGLQEKVKDTLEKMLITNYFFFDMALPDSLAYYKHGLKAFVRYSEFESLNALYDISEGVWLDGFEKDLVKEELVHKILSDGKKVCIVSPELHKRNHLEMWEKYKKFNDKLLSSSDLIICTDYPEECMEFFNGY</sequence>
<protein>
    <recommendedName>
        <fullName evidence="3">Phosphodiesterase</fullName>
    </recommendedName>
</protein>
<dbReference type="SUPFAM" id="SSF51695">
    <property type="entry name" value="PLC-like phosphodiesterases"/>
    <property type="match status" value="1"/>
</dbReference>